<evidence type="ECO:0000313" key="1">
    <source>
        <dbReference type="EMBL" id="AVI50911.1"/>
    </source>
</evidence>
<proteinExistence type="predicted"/>
<evidence type="ECO:0000313" key="2">
    <source>
        <dbReference type="Proteomes" id="UP000238442"/>
    </source>
</evidence>
<name>A0A2S0HW44_9FLAO</name>
<reference evidence="1 2" key="1">
    <citation type="submission" date="2018-02" db="EMBL/GenBank/DDBJ databases">
        <title>Genomic analysis of the strain RR4-38 isolated from a seawater recirculating aquaculture system.</title>
        <authorList>
            <person name="Kim Y.-S."/>
            <person name="Jang Y.H."/>
            <person name="Kim K.-H."/>
        </authorList>
    </citation>
    <scope>NUCLEOTIDE SEQUENCE [LARGE SCALE GENOMIC DNA]</scope>
    <source>
        <strain evidence="1 2">RR4-38</strain>
    </source>
</reference>
<sequence length="119" mass="13939">MKKHLLFLIIFFPFVVLSQSYKCDIVYSYYDTDFSPSLFNVDFSKGEQSVQSGDNYKFGFKIEKGRSSTDNFSLFLILYDNDIKVYRSIIKGIEFNADYFEGAVEYGDHKYSCKCKKEN</sequence>
<organism evidence="1 2">
    <name type="scientific">Pukyongia salina</name>
    <dbReference type="NCBI Taxonomy" id="2094025"/>
    <lineage>
        <taxon>Bacteria</taxon>
        <taxon>Pseudomonadati</taxon>
        <taxon>Bacteroidota</taxon>
        <taxon>Flavobacteriia</taxon>
        <taxon>Flavobacteriales</taxon>
        <taxon>Flavobacteriaceae</taxon>
        <taxon>Pukyongia</taxon>
    </lineage>
</organism>
<dbReference type="Proteomes" id="UP000238442">
    <property type="component" value="Chromosome"/>
</dbReference>
<accession>A0A2S0HW44</accession>
<keyword evidence="2" id="KW-1185">Reference proteome</keyword>
<protein>
    <submittedName>
        <fullName evidence="1">Uncharacterized protein</fullName>
    </submittedName>
</protein>
<gene>
    <name evidence="1" type="ORF">C5O00_06875</name>
</gene>
<dbReference type="RefSeq" id="WP_105216095.1">
    <property type="nucleotide sequence ID" value="NZ_CP027062.1"/>
</dbReference>
<dbReference type="AlphaFoldDB" id="A0A2S0HW44"/>
<dbReference type="KEGG" id="aue:C5O00_06875"/>
<dbReference type="EMBL" id="CP027062">
    <property type="protein sequence ID" value="AVI50911.1"/>
    <property type="molecule type" value="Genomic_DNA"/>
</dbReference>